<accession>A0A1F5G5F9</accession>
<evidence type="ECO:0000256" key="3">
    <source>
        <dbReference type="ARBA" id="ARBA00022676"/>
    </source>
</evidence>
<keyword evidence="5 8" id="KW-0812">Transmembrane</keyword>
<dbReference type="PANTHER" id="PTHR33908:SF11">
    <property type="entry name" value="MEMBRANE PROTEIN"/>
    <property type="match status" value="1"/>
</dbReference>
<dbReference type="GO" id="GO:0005886">
    <property type="term" value="C:plasma membrane"/>
    <property type="evidence" value="ECO:0007669"/>
    <property type="project" value="UniProtKB-SubCell"/>
</dbReference>
<feature type="transmembrane region" description="Helical" evidence="8">
    <location>
        <begin position="6"/>
        <end position="25"/>
    </location>
</feature>
<feature type="transmembrane region" description="Helical" evidence="8">
    <location>
        <begin position="150"/>
        <end position="166"/>
    </location>
</feature>
<feature type="transmembrane region" description="Helical" evidence="8">
    <location>
        <begin position="178"/>
        <end position="207"/>
    </location>
</feature>
<comment type="caution">
    <text evidence="10">The sequence shown here is derived from an EMBL/GenBank/DDBJ whole genome shotgun (WGS) entry which is preliminary data.</text>
</comment>
<evidence type="ECO:0000256" key="8">
    <source>
        <dbReference type="SAM" id="Phobius"/>
    </source>
</evidence>
<feature type="transmembrane region" description="Helical" evidence="8">
    <location>
        <begin position="98"/>
        <end position="116"/>
    </location>
</feature>
<dbReference type="PANTHER" id="PTHR33908">
    <property type="entry name" value="MANNOSYLTRANSFERASE YKCB-RELATED"/>
    <property type="match status" value="1"/>
</dbReference>
<comment type="subcellular location">
    <subcellularLocation>
        <location evidence="1">Cell membrane</location>
        <topology evidence="1">Multi-pass membrane protein</topology>
    </subcellularLocation>
</comment>
<dbReference type="GO" id="GO:0016763">
    <property type="term" value="F:pentosyltransferase activity"/>
    <property type="evidence" value="ECO:0007669"/>
    <property type="project" value="TreeGrafter"/>
</dbReference>
<evidence type="ECO:0000256" key="7">
    <source>
        <dbReference type="ARBA" id="ARBA00023136"/>
    </source>
</evidence>
<dbReference type="GO" id="GO:0009103">
    <property type="term" value="P:lipopolysaccharide biosynthetic process"/>
    <property type="evidence" value="ECO:0007669"/>
    <property type="project" value="UniProtKB-ARBA"/>
</dbReference>
<keyword evidence="7 8" id="KW-0472">Membrane</keyword>
<feature type="transmembrane region" description="Helical" evidence="8">
    <location>
        <begin position="286"/>
        <end position="305"/>
    </location>
</feature>
<keyword evidence="2" id="KW-1003">Cell membrane</keyword>
<evidence type="ECO:0000313" key="10">
    <source>
        <dbReference type="EMBL" id="OGD87078.1"/>
    </source>
</evidence>
<evidence type="ECO:0000256" key="1">
    <source>
        <dbReference type="ARBA" id="ARBA00004651"/>
    </source>
</evidence>
<keyword evidence="3" id="KW-0328">Glycosyltransferase</keyword>
<evidence type="ECO:0000256" key="2">
    <source>
        <dbReference type="ARBA" id="ARBA00022475"/>
    </source>
</evidence>
<evidence type="ECO:0000256" key="5">
    <source>
        <dbReference type="ARBA" id="ARBA00022692"/>
    </source>
</evidence>
<organism evidence="10 11">
    <name type="scientific">Candidatus Curtissbacteria bacterium RBG_13_35_7</name>
    <dbReference type="NCBI Taxonomy" id="1797705"/>
    <lineage>
        <taxon>Bacteria</taxon>
        <taxon>Candidatus Curtissiibacteriota</taxon>
    </lineage>
</organism>
<protein>
    <recommendedName>
        <fullName evidence="9">Glycosyltransferase RgtA/B/C/D-like domain-containing protein</fullName>
    </recommendedName>
</protein>
<keyword evidence="4" id="KW-0808">Transferase</keyword>
<feature type="domain" description="Glycosyltransferase RgtA/B/C/D-like" evidence="9">
    <location>
        <begin position="79"/>
        <end position="228"/>
    </location>
</feature>
<evidence type="ECO:0000313" key="11">
    <source>
        <dbReference type="Proteomes" id="UP000176317"/>
    </source>
</evidence>
<feature type="transmembrane region" description="Helical" evidence="8">
    <location>
        <begin position="128"/>
        <end position="144"/>
    </location>
</feature>
<feature type="transmembrane region" description="Helical" evidence="8">
    <location>
        <begin position="339"/>
        <end position="358"/>
    </location>
</feature>
<dbReference type="Proteomes" id="UP000176317">
    <property type="component" value="Unassembled WGS sequence"/>
</dbReference>
<evidence type="ECO:0000259" key="9">
    <source>
        <dbReference type="Pfam" id="PF13231"/>
    </source>
</evidence>
<dbReference type="InterPro" id="IPR050297">
    <property type="entry name" value="LipidA_mod_glycosyltrf_83"/>
</dbReference>
<evidence type="ECO:0000256" key="4">
    <source>
        <dbReference type="ARBA" id="ARBA00022679"/>
    </source>
</evidence>
<dbReference type="InterPro" id="IPR038731">
    <property type="entry name" value="RgtA/B/C-like"/>
</dbReference>
<dbReference type="AlphaFoldDB" id="A0A1F5G5F9"/>
<name>A0A1F5G5F9_9BACT</name>
<dbReference type="Pfam" id="PF13231">
    <property type="entry name" value="PMT_2"/>
    <property type="match status" value="1"/>
</dbReference>
<evidence type="ECO:0000256" key="6">
    <source>
        <dbReference type="ARBA" id="ARBA00022989"/>
    </source>
</evidence>
<proteinExistence type="predicted"/>
<reference evidence="10 11" key="1">
    <citation type="journal article" date="2016" name="Nat. Commun.">
        <title>Thousands of microbial genomes shed light on interconnected biogeochemical processes in an aquifer system.</title>
        <authorList>
            <person name="Anantharaman K."/>
            <person name="Brown C.T."/>
            <person name="Hug L.A."/>
            <person name="Sharon I."/>
            <person name="Castelle C.J."/>
            <person name="Probst A.J."/>
            <person name="Thomas B.C."/>
            <person name="Singh A."/>
            <person name="Wilkins M.J."/>
            <person name="Karaoz U."/>
            <person name="Brodie E.L."/>
            <person name="Williams K.H."/>
            <person name="Hubbard S.S."/>
            <person name="Banfield J.F."/>
        </authorList>
    </citation>
    <scope>NUCLEOTIDE SEQUENCE [LARGE SCALE GENOMIC DNA]</scope>
</reference>
<sequence>MLSVIRKFNWIPIFIILVLSATLLFNNLNKPFIGHEDDNASLWGDITRRYLSLYPITRQDFDIGVRTFKIQDFFYSHYTPFLPILLSFFPAIFGLSEFTLRLTPLFFSVLLILFIYKLSALVFNKHTAILASIFTVITPMFLYFGKLPDHEPIVISLIVITLYFYLKSKKNFDRNYNLFLVFLTLSLFESWSAFFIILPLSAFSFLIQKKTSRQALIPLVPAVIVIVFHLSIIFLINGIEGIKTFFSMGISRSQTENFYWGKEKVNAIILLITEIRYVVIYFTRPLIALSTIWLITTIFQIFRRVNVSKEKLFLLILFIYPLLFILTFRQLAFLHDYKLYHLLPFISISSAYTTYLFINTLASRLNISKLSINFLLICLIISLSITYFTFTERLDYLNTLLRSTHYQAGYLIGKYINSEVKPNQEAIVINSGLELKEYFEGKVYFYANRKIDFKNISLEQFLNNKNGASSYKLLIAGLDRNTDSNFLKYLSKNYTYKVIEGLFFYKLN</sequence>
<dbReference type="EMBL" id="MFAT01000006">
    <property type="protein sequence ID" value="OGD87078.1"/>
    <property type="molecule type" value="Genomic_DNA"/>
</dbReference>
<feature type="transmembrane region" description="Helical" evidence="8">
    <location>
        <begin position="219"/>
        <end position="242"/>
    </location>
</feature>
<feature type="transmembrane region" description="Helical" evidence="8">
    <location>
        <begin position="312"/>
        <end position="333"/>
    </location>
</feature>
<keyword evidence="6 8" id="KW-1133">Transmembrane helix</keyword>
<gene>
    <name evidence="10" type="ORF">A2164_03150</name>
</gene>
<feature type="transmembrane region" description="Helical" evidence="8">
    <location>
        <begin position="370"/>
        <end position="390"/>
    </location>
</feature>
<feature type="transmembrane region" description="Helical" evidence="8">
    <location>
        <begin position="73"/>
        <end position="92"/>
    </location>
</feature>